<name>A0A8H8SXF0_9AGAM</name>
<dbReference type="EMBL" id="CP059664">
    <property type="protein sequence ID" value="QRW21314.1"/>
    <property type="molecule type" value="Genomic_DNA"/>
</dbReference>
<organism evidence="1 2">
    <name type="scientific">Rhizoctonia solani</name>
    <dbReference type="NCBI Taxonomy" id="456999"/>
    <lineage>
        <taxon>Eukaryota</taxon>
        <taxon>Fungi</taxon>
        <taxon>Dikarya</taxon>
        <taxon>Basidiomycota</taxon>
        <taxon>Agaricomycotina</taxon>
        <taxon>Agaricomycetes</taxon>
        <taxon>Cantharellales</taxon>
        <taxon>Ceratobasidiaceae</taxon>
        <taxon>Rhizoctonia</taxon>
    </lineage>
</organism>
<dbReference type="AlphaFoldDB" id="A0A8H8SXF0"/>
<accession>A0A8H8SXF0</accession>
<sequence>MADRATVPDVGDGPDNPIEVAQQTLLNALKEDAEHRASQAQQTAELELNVWLEKFVMNASMQMDNEAHPQGVIQELHTMLEEQVKSAGDIASSLNALLVSFNEEQARNAQARESLATDAVLKMIEVQRQEQERLLKQLASATYEENAYGL</sequence>
<evidence type="ECO:0000313" key="2">
    <source>
        <dbReference type="Proteomes" id="UP000650533"/>
    </source>
</evidence>
<proteinExistence type="predicted"/>
<protein>
    <submittedName>
        <fullName evidence="1">Uncharacterized protein</fullName>
    </submittedName>
</protein>
<dbReference type="KEGG" id="rsx:RhiXN_06303"/>
<gene>
    <name evidence="1" type="ORF">RhiXN_06303</name>
</gene>
<dbReference type="Proteomes" id="UP000650533">
    <property type="component" value="Chromosome 7"/>
</dbReference>
<dbReference type="GeneID" id="67028582"/>
<evidence type="ECO:0000313" key="1">
    <source>
        <dbReference type="EMBL" id="QRW21314.1"/>
    </source>
</evidence>
<dbReference type="RefSeq" id="XP_043181551.1">
    <property type="nucleotide sequence ID" value="XM_043326119.1"/>
</dbReference>
<reference evidence="1" key="1">
    <citation type="submission" date="2020-05" db="EMBL/GenBank/DDBJ databases">
        <title>Evolutionary and genomic comparisons of hybrid uninucleate and nonhybrid Rhizoctonia fungi.</title>
        <authorList>
            <person name="Li C."/>
            <person name="Chen X."/>
        </authorList>
    </citation>
    <scope>NUCLEOTIDE SEQUENCE</scope>
    <source>
        <strain evidence="1">AG-1 IA</strain>
    </source>
</reference>